<gene>
    <name evidence="7" type="ORF">ACFQ3T_26575</name>
</gene>
<keyword evidence="3 5" id="KW-0238">DNA-binding</keyword>
<dbReference type="SUPFAM" id="SSF52540">
    <property type="entry name" value="P-loop containing nucleoside triphosphate hydrolases"/>
    <property type="match status" value="1"/>
</dbReference>
<feature type="domain" description="OmpR/PhoB-type" evidence="6">
    <location>
        <begin position="1"/>
        <end position="94"/>
    </location>
</feature>
<evidence type="ECO:0000256" key="5">
    <source>
        <dbReference type="PROSITE-ProRule" id="PRU01091"/>
    </source>
</evidence>
<dbReference type="SUPFAM" id="SSF46894">
    <property type="entry name" value="C-terminal effector domain of the bipartite response regulators"/>
    <property type="match status" value="1"/>
</dbReference>
<name>A0ABW3R189_9PSEU</name>
<keyword evidence="4" id="KW-0804">Transcription</keyword>
<dbReference type="InterPro" id="IPR001867">
    <property type="entry name" value="OmpR/PhoB-type_DNA-bd"/>
</dbReference>
<organism evidence="7 8">
    <name type="scientific">Saccharothrix hoggarensis</name>
    <dbReference type="NCBI Taxonomy" id="913853"/>
    <lineage>
        <taxon>Bacteria</taxon>
        <taxon>Bacillati</taxon>
        <taxon>Actinomycetota</taxon>
        <taxon>Actinomycetes</taxon>
        <taxon>Pseudonocardiales</taxon>
        <taxon>Pseudonocardiaceae</taxon>
        <taxon>Saccharothrix</taxon>
    </lineage>
</organism>
<dbReference type="Gene3D" id="1.10.10.10">
    <property type="entry name" value="Winged helix-like DNA-binding domain superfamily/Winged helix DNA-binding domain"/>
    <property type="match status" value="1"/>
</dbReference>
<dbReference type="SMART" id="SM00862">
    <property type="entry name" value="Trans_reg_C"/>
    <property type="match status" value="1"/>
</dbReference>
<dbReference type="Pfam" id="PF03704">
    <property type="entry name" value="BTAD"/>
    <property type="match status" value="1"/>
</dbReference>
<keyword evidence="8" id="KW-1185">Reference proteome</keyword>
<proteinExistence type="inferred from homology"/>
<evidence type="ECO:0000313" key="8">
    <source>
        <dbReference type="Proteomes" id="UP001597168"/>
    </source>
</evidence>
<dbReference type="CDD" id="cd15831">
    <property type="entry name" value="BTAD"/>
    <property type="match status" value="1"/>
</dbReference>
<evidence type="ECO:0000259" key="6">
    <source>
        <dbReference type="PROSITE" id="PS51755"/>
    </source>
</evidence>
<dbReference type="RefSeq" id="WP_380727044.1">
    <property type="nucleotide sequence ID" value="NZ_JBHTLK010000178.1"/>
</dbReference>
<dbReference type="Pfam" id="PF13424">
    <property type="entry name" value="TPR_12"/>
    <property type="match status" value="1"/>
</dbReference>
<feature type="DNA-binding region" description="OmpR/PhoB-type" evidence="5">
    <location>
        <begin position="1"/>
        <end position="94"/>
    </location>
</feature>
<protein>
    <submittedName>
        <fullName evidence="7">BTAD domain-containing putative transcriptional regulator</fullName>
    </submittedName>
</protein>
<sequence>METEFKVLGPLEVRHRGEPVAVPAGGARVLLSALLLHHNRVVPADDLVDLLWENGPPNLARARSSLHMAVLRLRRSLGPADVVGTASGGYVAEIDPDALDLHRFRELIAAGRFGEALDLWRGEPLSDVRSDTLHRDHVAPLAEERLAALERRVDADLAAGRDADLLAELRALTGRHPLRERFWAQLVHALHGSDRRAEALAAYAEVRELLAEELGADPGPSLREAHRVVIADGEPDVVVPHQIPAHPAHFVGRDDELDRLTALLDRSAGAAVISAVRGTGGIGKTALALRWAERVADRFPDGRLYVNLRGFDPANAPLDVGEALRGFLEALGVKAERVPTRPADQAALYRSKLAGRKVLVVLDNARDADQVLPLLPGGTSCFVLVTSRNQLGELVRVGAVPLTLDVMPDVEARRLVERVVGVSRTGQEPAAVRRLVELCGGLPLALATVSARAALNPGFRLASLADELADEWGRMAGLDAGDEQGVRAVLSWSYRALSARAARMFRLLDVHPGPVISVPSAASLAAVPTAEAAAALAELARLHLLTEVAPGRFAFHDLLRAYAATEADADPPEERDAARARVLGFYLHSAFNAVKRIHPQRDTSPVRLEPLPPGAVAHEPADDPAAWRWIDLEYPVLLSTSTRAAETGHGLLSWHLCWTLGTVFDRRGQWHDWLAMLGEAERYAVREGDGRALATIKHHSSVALQMTGDPEAARAALEQGLVLFEGLGDRRGLGDAHRGMAFLCENAGDPRAALEHGQRALEHYKAVGFPFGVAGTMSAISLYHSHLGDYPKALEMGHRALEQQRALGHTYGEANVLDNIGWAHHRAGDHGEAVGYFRESADLFRKSGSVVLEAQVLVHLAEAEEALGDVGEARRALARVMGLAGSLQESFVADVEARLSRLDDTAPGGRPGSRAVAAT</sequence>
<dbReference type="Gene3D" id="1.25.40.10">
    <property type="entry name" value="Tetratricopeptide repeat domain"/>
    <property type="match status" value="2"/>
</dbReference>
<dbReference type="InterPro" id="IPR036388">
    <property type="entry name" value="WH-like_DNA-bd_sf"/>
</dbReference>
<dbReference type="Proteomes" id="UP001597168">
    <property type="component" value="Unassembled WGS sequence"/>
</dbReference>
<comment type="similarity">
    <text evidence="1">Belongs to the AfsR/DnrI/RedD regulatory family.</text>
</comment>
<evidence type="ECO:0000313" key="7">
    <source>
        <dbReference type="EMBL" id="MFD1150711.1"/>
    </source>
</evidence>
<dbReference type="InterPro" id="IPR016032">
    <property type="entry name" value="Sig_transdc_resp-reg_C-effctor"/>
</dbReference>
<dbReference type="InterPro" id="IPR019734">
    <property type="entry name" value="TPR_rpt"/>
</dbReference>
<dbReference type="SMART" id="SM00028">
    <property type="entry name" value="TPR"/>
    <property type="match status" value="4"/>
</dbReference>
<dbReference type="InterPro" id="IPR051677">
    <property type="entry name" value="AfsR-DnrI-RedD_regulator"/>
</dbReference>
<dbReference type="SUPFAM" id="SSF48452">
    <property type="entry name" value="TPR-like"/>
    <property type="match status" value="3"/>
</dbReference>
<dbReference type="PANTHER" id="PTHR35807">
    <property type="entry name" value="TRANSCRIPTIONAL REGULATOR REDD-RELATED"/>
    <property type="match status" value="1"/>
</dbReference>
<accession>A0ABW3R189</accession>
<dbReference type="InterPro" id="IPR027417">
    <property type="entry name" value="P-loop_NTPase"/>
</dbReference>
<dbReference type="PRINTS" id="PR00364">
    <property type="entry name" value="DISEASERSIST"/>
</dbReference>
<evidence type="ECO:0000256" key="4">
    <source>
        <dbReference type="ARBA" id="ARBA00023163"/>
    </source>
</evidence>
<evidence type="ECO:0000256" key="1">
    <source>
        <dbReference type="ARBA" id="ARBA00005820"/>
    </source>
</evidence>
<keyword evidence="2" id="KW-0805">Transcription regulation</keyword>
<dbReference type="EMBL" id="JBHTLK010000178">
    <property type="protein sequence ID" value="MFD1150711.1"/>
    <property type="molecule type" value="Genomic_DNA"/>
</dbReference>
<dbReference type="SMART" id="SM01043">
    <property type="entry name" value="BTAD"/>
    <property type="match status" value="1"/>
</dbReference>
<dbReference type="InterPro" id="IPR011990">
    <property type="entry name" value="TPR-like_helical_dom_sf"/>
</dbReference>
<dbReference type="PROSITE" id="PS51755">
    <property type="entry name" value="OMPR_PHOB"/>
    <property type="match status" value="1"/>
</dbReference>
<evidence type="ECO:0000256" key="3">
    <source>
        <dbReference type="ARBA" id="ARBA00023125"/>
    </source>
</evidence>
<dbReference type="PANTHER" id="PTHR35807:SF1">
    <property type="entry name" value="TRANSCRIPTIONAL REGULATOR REDD"/>
    <property type="match status" value="1"/>
</dbReference>
<dbReference type="InterPro" id="IPR005158">
    <property type="entry name" value="BTAD"/>
</dbReference>
<reference evidence="8" key="1">
    <citation type="journal article" date="2019" name="Int. J. Syst. Evol. Microbiol.">
        <title>The Global Catalogue of Microorganisms (GCM) 10K type strain sequencing project: providing services to taxonomists for standard genome sequencing and annotation.</title>
        <authorList>
            <consortium name="The Broad Institute Genomics Platform"/>
            <consortium name="The Broad Institute Genome Sequencing Center for Infectious Disease"/>
            <person name="Wu L."/>
            <person name="Ma J."/>
        </authorList>
    </citation>
    <scope>NUCLEOTIDE SEQUENCE [LARGE SCALE GENOMIC DNA]</scope>
    <source>
        <strain evidence="8">CCUG 60214</strain>
    </source>
</reference>
<evidence type="ECO:0000256" key="2">
    <source>
        <dbReference type="ARBA" id="ARBA00023015"/>
    </source>
</evidence>
<comment type="caution">
    <text evidence="7">The sequence shown here is derived from an EMBL/GenBank/DDBJ whole genome shotgun (WGS) entry which is preliminary data.</text>
</comment>